<dbReference type="AlphaFoldDB" id="A0A1H2Z1L3"/>
<keyword evidence="2 6" id="KW-0812">Transmembrane</keyword>
<sequence length="859" mass="95081">MAEKMTTFVWRHSARDQMLMLVLTLCSFPIIWISLELPKRIINDAIDGQDFPRELWSFSLGQTDYLIALCAAYLAAITANNAIKYVQNMHRGILGERMLRRMRFDLFRRVMGRPLSRLRSTSPGELVQMISAELAPIGDFIGAIIATPISQGGSFLVYLAFILAQNTYIGLAALALYPVQAWLIPKLQAKVVAMIRDRLANIRAMAREIDESIDAATELRGLRARRWHMAIVSRQLYDNYQIRRRIFILKFLIKFVNNVANHLTPFFIFLIGGYFVIQGKLNIGALTAVLIAYKDLAAPWKELLRFYQDYSDMSARYTSIMENFDEDGEPESLLDRAPVGDHALELKEAPVDGFPAPVSCHAPKGAMTAVVCEDANSRSALLQAMSGLVDDAPRRWSAATPVLYRAAVYVPADPRVFTGSIRSNLLHGLMFQPVERVDNPERVLRGREAQLTGAPEDDTEDNWIDAQEAGYDDLDAVETRMLDLVRRLGMEDDLYMVGLGCRLDMTRQAPLADKLLELRGSIAADPDLAEMRRDFIDVFDADSYAPNASLADNLFFGLPRDPQLRWADFADDRAVQRALDEAGVKVMLVEVGLDLCDTLISLFEGVAADSDLFKRYGLFPRAETPAVEAILRKSKQRGPARLNRSEQARMMGIAFSYCSARYRLGVMRESERVEALLAARPAVRAALKDDPRFAPFDADAYHPAMSIADNIFFGPTRVERRDSWQPFKEKVDALVEERGLRGLILRAGVDQRLGENGIALNALQRRKLGLARALIKHPSAIVLDGLAMSDSGPDQALRALIRDEMDGGAVIWGAASEQGAAQADHVIRVDANGHVSQGCGPASGSDAGSGGVDGGSDAG</sequence>
<proteinExistence type="predicted"/>
<dbReference type="InterPro" id="IPR011527">
    <property type="entry name" value="ABC1_TM_dom"/>
</dbReference>
<dbReference type="EMBL" id="FNMZ01000003">
    <property type="protein sequence ID" value="SDX10689.1"/>
    <property type="molecule type" value="Genomic_DNA"/>
</dbReference>
<dbReference type="GO" id="GO:0005886">
    <property type="term" value="C:plasma membrane"/>
    <property type="evidence" value="ECO:0007669"/>
    <property type="project" value="UniProtKB-SubCell"/>
</dbReference>
<dbReference type="InterPro" id="IPR036640">
    <property type="entry name" value="ABC1_TM_sf"/>
</dbReference>
<reference evidence="8 9" key="1">
    <citation type="submission" date="2016-10" db="EMBL/GenBank/DDBJ databases">
        <authorList>
            <person name="de Groot N.N."/>
        </authorList>
    </citation>
    <scope>NUCLEOTIDE SEQUENCE [LARGE SCALE GENOMIC DNA]</scope>
    <source>
        <strain evidence="8 9">DSM 17890</strain>
    </source>
</reference>
<evidence type="ECO:0000256" key="4">
    <source>
        <dbReference type="ARBA" id="ARBA00023136"/>
    </source>
</evidence>
<comment type="subcellular location">
    <subcellularLocation>
        <location evidence="1">Cell membrane</location>
        <topology evidence="1">Multi-pass membrane protein</topology>
    </subcellularLocation>
</comment>
<evidence type="ECO:0000256" key="3">
    <source>
        <dbReference type="ARBA" id="ARBA00022989"/>
    </source>
</evidence>
<keyword evidence="8" id="KW-0547">Nucleotide-binding</keyword>
<dbReference type="PROSITE" id="PS50929">
    <property type="entry name" value="ABC_TM1F"/>
    <property type="match status" value="1"/>
</dbReference>
<feature type="transmembrane region" description="Helical" evidence="6">
    <location>
        <begin position="251"/>
        <end position="277"/>
    </location>
</feature>
<evidence type="ECO:0000256" key="1">
    <source>
        <dbReference type="ARBA" id="ARBA00004651"/>
    </source>
</evidence>
<protein>
    <submittedName>
        <fullName evidence="8">Putative ABC transport system ATP-binding protein</fullName>
    </submittedName>
</protein>
<keyword evidence="8" id="KW-0067">ATP-binding</keyword>
<evidence type="ECO:0000259" key="7">
    <source>
        <dbReference type="PROSITE" id="PS50929"/>
    </source>
</evidence>
<feature type="transmembrane region" description="Helical" evidence="6">
    <location>
        <begin position="65"/>
        <end position="83"/>
    </location>
</feature>
<feature type="region of interest" description="Disordered" evidence="5">
    <location>
        <begin position="837"/>
        <end position="859"/>
    </location>
</feature>
<evidence type="ECO:0000256" key="6">
    <source>
        <dbReference type="SAM" id="Phobius"/>
    </source>
</evidence>
<accession>A0A1H2Z1L3</accession>
<keyword evidence="3 6" id="KW-1133">Transmembrane helix</keyword>
<feature type="domain" description="ABC transmembrane type-1" evidence="7">
    <location>
        <begin position="39"/>
        <end position="312"/>
    </location>
</feature>
<feature type="compositionally biased region" description="Gly residues" evidence="5">
    <location>
        <begin position="847"/>
        <end position="859"/>
    </location>
</feature>
<dbReference type="SUPFAM" id="SSF90123">
    <property type="entry name" value="ABC transporter transmembrane region"/>
    <property type="match status" value="1"/>
</dbReference>
<dbReference type="STRING" id="356660.SAMN05444336_103320"/>
<keyword evidence="4 6" id="KW-0472">Membrane</keyword>
<dbReference type="Gene3D" id="1.20.1560.10">
    <property type="entry name" value="ABC transporter type 1, transmembrane domain"/>
    <property type="match status" value="1"/>
</dbReference>
<dbReference type="GO" id="GO:0034040">
    <property type="term" value="F:ATPase-coupled lipid transmembrane transporter activity"/>
    <property type="evidence" value="ECO:0007669"/>
    <property type="project" value="TreeGrafter"/>
</dbReference>
<dbReference type="Gene3D" id="3.40.50.300">
    <property type="entry name" value="P-loop containing nucleotide triphosphate hydrolases"/>
    <property type="match status" value="1"/>
</dbReference>
<dbReference type="InterPro" id="IPR039421">
    <property type="entry name" value="Type_1_exporter"/>
</dbReference>
<organism evidence="8 9">
    <name type="scientific">Albimonas donghaensis</name>
    <dbReference type="NCBI Taxonomy" id="356660"/>
    <lineage>
        <taxon>Bacteria</taxon>
        <taxon>Pseudomonadati</taxon>
        <taxon>Pseudomonadota</taxon>
        <taxon>Alphaproteobacteria</taxon>
        <taxon>Rhodobacterales</taxon>
        <taxon>Paracoccaceae</taxon>
        <taxon>Albimonas</taxon>
    </lineage>
</organism>
<dbReference type="RefSeq" id="WP_176954709.1">
    <property type="nucleotide sequence ID" value="NZ_FNMZ01000003.1"/>
</dbReference>
<dbReference type="CDD" id="cd07346">
    <property type="entry name" value="ABC_6TM_exporters"/>
    <property type="match status" value="1"/>
</dbReference>
<dbReference type="GO" id="GO:0140359">
    <property type="term" value="F:ABC-type transporter activity"/>
    <property type="evidence" value="ECO:0007669"/>
    <property type="project" value="InterPro"/>
</dbReference>
<keyword evidence="9" id="KW-1185">Reference proteome</keyword>
<dbReference type="SUPFAM" id="SSF52540">
    <property type="entry name" value="P-loop containing nucleoside triphosphate hydrolases"/>
    <property type="match status" value="1"/>
</dbReference>
<evidence type="ECO:0000313" key="8">
    <source>
        <dbReference type="EMBL" id="SDX10689.1"/>
    </source>
</evidence>
<name>A0A1H2Z1L3_9RHOB</name>
<dbReference type="InterPro" id="IPR027417">
    <property type="entry name" value="P-loop_NTPase"/>
</dbReference>
<dbReference type="PANTHER" id="PTHR24221">
    <property type="entry name" value="ATP-BINDING CASSETTE SUB-FAMILY B"/>
    <property type="match status" value="1"/>
</dbReference>
<evidence type="ECO:0000313" key="9">
    <source>
        <dbReference type="Proteomes" id="UP000199118"/>
    </source>
</evidence>
<evidence type="ECO:0000256" key="2">
    <source>
        <dbReference type="ARBA" id="ARBA00022692"/>
    </source>
</evidence>
<gene>
    <name evidence="8" type="ORF">SAMN05444336_103320</name>
</gene>
<feature type="transmembrane region" description="Helical" evidence="6">
    <location>
        <begin position="18"/>
        <end position="35"/>
    </location>
</feature>
<dbReference type="PANTHER" id="PTHR24221:SF654">
    <property type="entry name" value="ATP-BINDING CASSETTE SUB-FAMILY B MEMBER 6"/>
    <property type="match status" value="1"/>
</dbReference>
<dbReference type="Pfam" id="PF00664">
    <property type="entry name" value="ABC_membrane"/>
    <property type="match status" value="1"/>
</dbReference>
<dbReference type="GO" id="GO:0005524">
    <property type="term" value="F:ATP binding"/>
    <property type="evidence" value="ECO:0007669"/>
    <property type="project" value="UniProtKB-KW"/>
</dbReference>
<dbReference type="Proteomes" id="UP000199118">
    <property type="component" value="Unassembled WGS sequence"/>
</dbReference>
<evidence type="ECO:0000256" key="5">
    <source>
        <dbReference type="SAM" id="MobiDB-lite"/>
    </source>
</evidence>